<comment type="caution">
    <text evidence="11">The sequence shown here is derived from an EMBL/GenBank/DDBJ whole genome shotgun (WGS) entry which is preliminary data.</text>
</comment>
<dbReference type="PRINTS" id="PR01506">
    <property type="entry name" value="TATBPROTEIN"/>
</dbReference>
<dbReference type="RefSeq" id="WP_129220347.1">
    <property type="nucleotide sequence ID" value="NZ_QYBC01000014.1"/>
</dbReference>
<dbReference type="InterPro" id="IPR003369">
    <property type="entry name" value="TatA/B/E"/>
</dbReference>
<dbReference type="Pfam" id="PF02416">
    <property type="entry name" value="TatA_B_E"/>
    <property type="match status" value="1"/>
</dbReference>
<keyword evidence="6 9" id="KW-1133">Transmembrane helix</keyword>
<keyword evidence="12" id="KW-1185">Reference proteome</keyword>
<dbReference type="GO" id="GO:0008320">
    <property type="term" value="F:protein transmembrane transporter activity"/>
    <property type="evidence" value="ECO:0007669"/>
    <property type="project" value="UniProtKB-UniRule"/>
</dbReference>
<evidence type="ECO:0000256" key="9">
    <source>
        <dbReference type="HAMAP-Rule" id="MF_00237"/>
    </source>
</evidence>
<accession>A0A4Q2RC78</accession>
<dbReference type="GO" id="GO:0033281">
    <property type="term" value="C:TAT protein transport complex"/>
    <property type="evidence" value="ECO:0007669"/>
    <property type="project" value="UniProtKB-UniRule"/>
</dbReference>
<evidence type="ECO:0000256" key="2">
    <source>
        <dbReference type="ARBA" id="ARBA00022448"/>
    </source>
</evidence>
<evidence type="ECO:0000256" key="6">
    <source>
        <dbReference type="ARBA" id="ARBA00022989"/>
    </source>
</evidence>
<evidence type="ECO:0000256" key="7">
    <source>
        <dbReference type="ARBA" id="ARBA00023010"/>
    </source>
</evidence>
<dbReference type="GO" id="GO:0043953">
    <property type="term" value="P:protein transport by the Tat complex"/>
    <property type="evidence" value="ECO:0007669"/>
    <property type="project" value="UniProtKB-UniRule"/>
</dbReference>
<evidence type="ECO:0000256" key="1">
    <source>
        <dbReference type="ARBA" id="ARBA00004167"/>
    </source>
</evidence>
<evidence type="ECO:0000256" key="8">
    <source>
        <dbReference type="ARBA" id="ARBA00023136"/>
    </source>
</evidence>
<evidence type="ECO:0000256" key="10">
    <source>
        <dbReference type="SAM" id="MobiDB-lite"/>
    </source>
</evidence>
<feature type="compositionally biased region" description="Low complexity" evidence="10">
    <location>
        <begin position="172"/>
        <end position="186"/>
    </location>
</feature>
<keyword evidence="5 9" id="KW-0653">Protein transport</keyword>
<dbReference type="EMBL" id="QYBC01000014">
    <property type="protein sequence ID" value="RYB03393.1"/>
    <property type="molecule type" value="Genomic_DNA"/>
</dbReference>
<dbReference type="Proteomes" id="UP000289411">
    <property type="component" value="Unassembled WGS sequence"/>
</dbReference>
<comment type="similarity">
    <text evidence="9">Belongs to the TatB family.</text>
</comment>
<dbReference type="HAMAP" id="MF_00237">
    <property type="entry name" value="TatB"/>
    <property type="match status" value="1"/>
</dbReference>
<evidence type="ECO:0000256" key="5">
    <source>
        <dbReference type="ARBA" id="ARBA00022927"/>
    </source>
</evidence>
<protein>
    <recommendedName>
        <fullName evidence="9">Sec-independent protein translocase protein TatB</fullName>
    </recommendedName>
</protein>
<keyword evidence="7 9" id="KW-0811">Translocation</keyword>
<keyword evidence="2 9" id="KW-0813">Transport</keyword>
<keyword evidence="8 9" id="KW-0472">Membrane</keyword>
<feature type="region of interest" description="Disordered" evidence="10">
    <location>
        <begin position="153"/>
        <end position="196"/>
    </location>
</feature>
<comment type="subcellular location">
    <subcellularLocation>
        <location evidence="9">Cell membrane</location>
        <topology evidence="9">Single-pass membrane protein</topology>
    </subcellularLocation>
    <subcellularLocation>
        <location evidence="1">Membrane</location>
        <topology evidence="1">Single-pass membrane protein</topology>
    </subcellularLocation>
</comment>
<organism evidence="11 12">
    <name type="scientific">Lichenibacterium ramalinae</name>
    <dbReference type="NCBI Taxonomy" id="2316527"/>
    <lineage>
        <taxon>Bacteria</taxon>
        <taxon>Pseudomonadati</taxon>
        <taxon>Pseudomonadota</taxon>
        <taxon>Alphaproteobacteria</taxon>
        <taxon>Hyphomicrobiales</taxon>
        <taxon>Lichenihabitantaceae</taxon>
        <taxon>Lichenibacterium</taxon>
    </lineage>
</organism>
<dbReference type="PANTHER" id="PTHR33162:SF1">
    <property type="entry name" value="SEC-INDEPENDENT PROTEIN TRANSLOCASE PROTEIN TATA, CHLOROPLASTIC"/>
    <property type="match status" value="1"/>
</dbReference>
<dbReference type="Gene3D" id="1.20.5.3310">
    <property type="match status" value="1"/>
</dbReference>
<name>A0A4Q2RC78_9HYPH</name>
<dbReference type="PANTHER" id="PTHR33162">
    <property type="entry name" value="SEC-INDEPENDENT PROTEIN TRANSLOCASE PROTEIN TATA, CHLOROPLASTIC"/>
    <property type="match status" value="1"/>
</dbReference>
<reference evidence="11 12" key="2">
    <citation type="submission" date="2019-02" db="EMBL/GenBank/DDBJ databases">
        <title>'Lichenibacterium ramalinii' gen. nov. sp. nov., 'Lichenibacterium minor' gen. nov. sp. nov.</title>
        <authorList>
            <person name="Pankratov T."/>
        </authorList>
    </citation>
    <scope>NUCLEOTIDE SEQUENCE [LARGE SCALE GENOMIC DNA]</scope>
    <source>
        <strain evidence="11 12">RmlP001</strain>
    </source>
</reference>
<comment type="subunit">
    <text evidence="9">The Tat system comprises two distinct complexes: a TatABC complex, containing multiple copies of TatA, TatB and TatC subunits, and a separate TatA complex, containing only TatA subunits. Substrates initially bind to the TatABC complex, which probably triggers association of the separate TatA complex to form the active translocon.</text>
</comment>
<reference evidence="11 12" key="1">
    <citation type="submission" date="2018-09" db="EMBL/GenBank/DDBJ databases">
        <authorList>
            <person name="Grouzdev D.S."/>
            <person name="Krutkina M.S."/>
        </authorList>
    </citation>
    <scope>NUCLEOTIDE SEQUENCE [LARGE SCALE GENOMIC DNA]</scope>
    <source>
        <strain evidence="11 12">RmlP001</strain>
    </source>
</reference>
<gene>
    <name evidence="9 11" type="primary">tatB</name>
    <name evidence="11" type="ORF">D3272_16655</name>
</gene>
<feature type="compositionally biased region" description="Basic residues" evidence="10">
    <location>
        <begin position="158"/>
        <end position="168"/>
    </location>
</feature>
<dbReference type="InterPro" id="IPR018448">
    <property type="entry name" value="TatB"/>
</dbReference>
<keyword evidence="3 9" id="KW-1003">Cell membrane</keyword>
<evidence type="ECO:0000256" key="4">
    <source>
        <dbReference type="ARBA" id="ARBA00022692"/>
    </source>
</evidence>
<keyword evidence="4 9" id="KW-0812">Transmembrane</keyword>
<evidence type="ECO:0000313" key="11">
    <source>
        <dbReference type="EMBL" id="RYB03393.1"/>
    </source>
</evidence>
<dbReference type="AlphaFoldDB" id="A0A4Q2RC78"/>
<proteinExistence type="inferred from homology"/>
<evidence type="ECO:0000313" key="12">
    <source>
        <dbReference type="Proteomes" id="UP000289411"/>
    </source>
</evidence>
<sequence length="196" mass="20594">MFDFDASKLLIIGVVALIVIGPKDLPRVLRQVGQMVTRVRRMAGEFQGQFMEAMKEADLQDLKNEVTKLKDTASLDVNFNPLADVRAEITKAVGSATTALEGGTASAPVAMPAAAETVPSIAPAAGPVMLEAAEPAHVTPATFAGAVDAVEADGEAGRRRRILVPKRRAPGDRLGAPAAAAGRGRPFLPPRRDPRP</sequence>
<dbReference type="OrthoDB" id="7206969at2"/>
<evidence type="ECO:0000256" key="3">
    <source>
        <dbReference type="ARBA" id="ARBA00022475"/>
    </source>
</evidence>
<comment type="function">
    <text evidence="9">Part of the twin-arginine translocation (Tat) system that transports large folded proteins containing a characteristic twin-arginine motif in their signal peptide across membranes. Together with TatC, TatB is part of a receptor directly interacting with Tat signal peptides. TatB may form an oligomeric binding site that transiently accommodates folded Tat precursor proteins before their translocation.</text>
</comment>
<dbReference type="NCBIfam" id="TIGR01410">
    <property type="entry name" value="tatB"/>
    <property type="match status" value="1"/>
</dbReference>